<proteinExistence type="predicted"/>
<evidence type="ECO:0000313" key="2">
    <source>
        <dbReference type="EMBL" id="MDT0308721.1"/>
    </source>
</evidence>
<feature type="domain" description="HTH arsR-type" evidence="1">
    <location>
        <begin position="1"/>
        <end position="93"/>
    </location>
</feature>
<dbReference type="PRINTS" id="PR00778">
    <property type="entry name" value="HTHARSR"/>
</dbReference>
<sequence>MATDQLSRTFAALADPTRRAILLSLRERGEASVAELAAPFEMTPRAISKHIGVLESAGLVSRGRDAQRRPSQLRVDPLIEIDAWLADYRATWEHRFTALDADLRSEDAHDPQEMT</sequence>
<dbReference type="InterPro" id="IPR036388">
    <property type="entry name" value="WH-like_DNA-bd_sf"/>
</dbReference>
<dbReference type="EMBL" id="JAVREN010000025">
    <property type="protein sequence ID" value="MDT0308721.1"/>
    <property type="molecule type" value="Genomic_DNA"/>
</dbReference>
<dbReference type="PROSITE" id="PS50987">
    <property type="entry name" value="HTH_ARSR_2"/>
    <property type="match status" value="1"/>
</dbReference>
<dbReference type="NCBIfam" id="NF033788">
    <property type="entry name" value="HTH_metalloreg"/>
    <property type="match status" value="1"/>
</dbReference>
<reference evidence="3" key="1">
    <citation type="submission" date="2023-07" db="EMBL/GenBank/DDBJ databases">
        <title>30 novel species of actinomycetes from the DSMZ collection.</title>
        <authorList>
            <person name="Nouioui I."/>
        </authorList>
    </citation>
    <scope>NUCLEOTIDE SEQUENCE [LARGE SCALE GENOMIC DNA]</scope>
    <source>
        <strain evidence="3">DSM 44917</strain>
    </source>
</reference>
<dbReference type="Gene3D" id="1.10.10.10">
    <property type="entry name" value="Winged helix-like DNA-binding domain superfamily/Winged helix DNA-binding domain"/>
    <property type="match status" value="1"/>
</dbReference>
<dbReference type="SUPFAM" id="SSF46785">
    <property type="entry name" value="Winged helix' DNA-binding domain"/>
    <property type="match status" value="1"/>
</dbReference>
<accession>A0ABU2LAV8</accession>
<dbReference type="CDD" id="cd00090">
    <property type="entry name" value="HTH_ARSR"/>
    <property type="match status" value="1"/>
</dbReference>
<dbReference type="InterPro" id="IPR001845">
    <property type="entry name" value="HTH_ArsR_DNA-bd_dom"/>
</dbReference>
<dbReference type="InterPro" id="IPR036390">
    <property type="entry name" value="WH_DNA-bd_sf"/>
</dbReference>
<evidence type="ECO:0000259" key="1">
    <source>
        <dbReference type="PROSITE" id="PS50987"/>
    </source>
</evidence>
<dbReference type="InterPro" id="IPR011991">
    <property type="entry name" value="ArsR-like_HTH"/>
</dbReference>
<dbReference type="Proteomes" id="UP001183388">
    <property type="component" value="Unassembled WGS sequence"/>
</dbReference>
<gene>
    <name evidence="2" type="ORF">RM780_17385</name>
</gene>
<dbReference type="Pfam" id="PF12840">
    <property type="entry name" value="HTH_20"/>
    <property type="match status" value="1"/>
</dbReference>
<evidence type="ECO:0000313" key="3">
    <source>
        <dbReference type="Proteomes" id="UP001183388"/>
    </source>
</evidence>
<comment type="caution">
    <text evidence="2">The sequence shown here is derived from an EMBL/GenBank/DDBJ whole genome shotgun (WGS) entry which is preliminary data.</text>
</comment>
<keyword evidence="3" id="KW-1185">Reference proteome</keyword>
<dbReference type="RefSeq" id="WP_311631661.1">
    <property type="nucleotide sequence ID" value="NZ_JAVREN010000025.1"/>
</dbReference>
<dbReference type="PANTHER" id="PTHR38600">
    <property type="entry name" value="TRANSCRIPTIONAL REGULATORY PROTEIN"/>
    <property type="match status" value="1"/>
</dbReference>
<protein>
    <submittedName>
        <fullName evidence="2">Metalloregulator ArsR/SmtB family transcription factor</fullName>
    </submittedName>
</protein>
<name>A0ABU2LAV8_9ACTN</name>
<organism evidence="2 3">
    <name type="scientific">Streptomyces boetiae</name>
    <dbReference type="NCBI Taxonomy" id="3075541"/>
    <lineage>
        <taxon>Bacteria</taxon>
        <taxon>Bacillati</taxon>
        <taxon>Actinomycetota</taxon>
        <taxon>Actinomycetes</taxon>
        <taxon>Kitasatosporales</taxon>
        <taxon>Streptomycetaceae</taxon>
        <taxon>Streptomyces</taxon>
    </lineage>
</organism>
<dbReference type="SMART" id="SM00418">
    <property type="entry name" value="HTH_ARSR"/>
    <property type="match status" value="1"/>
</dbReference>
<dbReference type="PANTHER" id="PTHR38600:SF2">
    <property type="entry name" value="SLL0088 PROTEIN"/>
    <property type="match status" value="1"/>
</dbReference>